<evidence type="ECO:0000256" key="5">
    <source>
        <dbReference type="HAMAP-Rule" id="MF_02126"/>
    </source>
</evidence>
<reference evidence="8 9" key="1">
    <citation type="submission" date="2018-10" db="EMBL/GenBank/DDBJ databases">
        <authorList>
            <person name="Zhang X."/>
        </authorList>
    </citation>
    <scope>NUCLEOTIDE SEQUENCE [LARGE SCALE GENOMIC DNA]</scope>
    <source>
        <strain evidence="8 9">SK-G1</strain>
    </source>
</reference>
<accession>A0A3G2R8M6</accession>
<dbReference type="InterPro" id="IPR004556">
    <property type="entry name" value="HemK-like"/>
</dbReference>
<dbReference type="GO" id="GO:0003676">
    <property type="term" value="F:nucleic acid binding"/>
    <property type="evidence" value="ECO:0007669"/>
    <property type="project" value="InterPro"/>
</dbReference>
<dbReference type="Gene3D" id="1.10.8.10">
    <property type="entry name" value="DNA helicase RuvA subunit, C-terminal domain"/>
    <property type="match status" value="1"/>
</dbReference>
<protein>
    <recommendedName>
        <fullName evidence="5">Release factor glutamine methyltransferase</fullName>
        <shortName evidence="5">RF MTase</shortName>
        <ecNumber evidence="5">2.1.1.297</ecNumber>
    </recommendedName>
    <alternativeName>
        <fullName evidence="5">N5-glutamine methyltransferase PrmC</fullName>
    </alternativeName>
    <alternativeName>
        <fullName evidence="5">Protein-(glutamine-N5) MTase PrmC</fullName>
    </alternativeName>
    <alternativeName>
        <fullName evidence="5">Protein-glutamine N-methyltransferase PrmC</fullName>
    </alternativeName>
</protein>
<comment type="similarity">
    <text evidence="5">Belongs to the protein N5-glutamine methyltransferase family. PrmC subfamily.</text>
</comment>
<dbReference type="Proteomes" id="UP000280960">
    <property type="component" value="Chromosome"/>
</dbReference>
<dbReference type="RefSeq" id="WP_120767296.1">
    <property type="nucleotide sequence ID" value="NZ_CP033169.1"/>
</dbReference>
<dbReference type="InterPro" id="IPR002052">
    <property type="entry name" value="DNA_methylase_N6_adenine_CS"/>
</dbReference>
<dbReference type="NCBIfam" id="TIGR00536">
    <property type="entry name" value="hemK_fam"/>
    <property type="match status" value="1"/>
</dbReference>
<feature type="domain" description="Methyltransferase small" evidence="6">
    <location>
        <begin position="112"/>
        <end position="194"/>
    </location>
</feature>
<dbReference type="Pfam" id="PF05175">
    <property type="entry name" value="MTS"/>
    <property type="match status" value="1"/>
</dbReference>
<feature type="domain" description="Release factor glutamine methyltransferase N-terminal" evidence="7">
    <location>
        <begin position="5"/>
        <end position="75"/>
    </location>
</feature>
<comment type="caution">
    <text evidence="5">Lacks conserved residue(s) required for the propagation of feature annotation.</text>
</comment>
<evidence type="ECO:0000256" key="4">
    <source>
        <dbReference type="ARBA" id="ARBA00048391"/>
    </source>
</evidence>
<dbReference type="PANTHER" id="PTHR18895">
    <property type="entry name" value="HEMK METHYLTRANSFERASE"/>
    <property type="match status" value="1"/>
</dbReference>
<dbReference type="AlphaFoldDB" id="A0A3G2R8M6"/>
<dbReference type="HAMAP" id="MF_02126">
    <property type="entry name" value="RF_methyltr_PrmC"/>
    <property type="match status" value="1"/>
</dbReference>
<feature type="binding site" evidence="5">
    <location>
        <position position="143"/>
    </location>
    <ligand>
        <name>S-adenosyl-L-methionine</name>
        <dbReference type="ChEBI" id="CHEBI:59789"/>
    </ligand>
</feature>
<evidence type="ECO:0000256" key="1">
    <source>
        <dbReference type="ARBA" id="ARBA00022603"/>
    </source>
</evidence>
<dbReference type="GO" id="GO:0032259">
    <property type="term" value="P:methylation"/>
    <property type="evidence" value="ECO:0007669"/>
    <property type="project" value="UniProtKB-KW"/>
</dbReference>
<dbReference type="PROSITE" id="PS00092">
    <property type="entry name" value="N6_MTASE"/>
    <property type="match status" value="1"/>
</dbReference>
<dbReference type="NCBIfam" id="TIGR03534">
    <property type="entry name" value="RF_mod_PrmC"/>
    <property type="match status" value="1"/>
</dbReference>
<dbReference type="InterPro" id="IPR019874">
    <property type="entry name" value="RF_methyltr_PrmC"/>
</dbReference>
<dbReference type="EC" id="2.1.1.297" evidence="5"/>
<feature type="binding site" evidence="5">
    <location>
        <begin position="190"/>
        <end position="193"/>
    </location>
    <ligand>
        <name>substrate</name>
    </ligand>
</feature>
<dbReference type="Pfam" id="PF17827">
    <property type="entry name" value="PrmC_N"/>
    <property type="match status" value="1"/>
</dbReference>
<feature type="binding site" evidence="5">
    <location>
        <position position="190"/>
    </location>
    <ligand>
        <name>S-adenosyl-L-methionine</name>
        <dbReference type="ChEBI" id="CHEBI:59789"/>
    </ligand>
</feature>
<dbReference type="InterPro" id="IPR007848">
    <property type="entry name" value="Small_mtfrase_dom"/>
</dbReference>
<dbReference type="InterPro" id="IPR050320">
    <property type="entry name" value="N5-glutamine_MTase"/>
</dbReference>
<proteinExistence type="inferred from homology"/>
<dbReference type="EMBL" id="CP033169">
    <property type="protein sequence ID" value="AYO31830.1"/>
    <property type="molecule type" value="Genomic_DNA"/>
</dbReference>
<name>A0A3G2R8M6_9FIRM</name>
<evidence type="ECO:0000259" key="7">
    <source>
        <dbReference type="Pfam" id="PF17827"/>
    </source>
</evidence>
<dbReference type="GO" id="GO:0102559">
    <property type="term" value="F:peptide chain release factor N(5)-glutamine methyltransferase activity"/>
    <property type="evidence" value="ECO:0007669"/>
    <property type="project" value="UniProtKB-EC"/>
</dbReference>
<comment type="catalytic activity">
    <reaction evidence="4 5">
        <text>L-glutaminyl-[peptide chain release factor] + S-adenosyl-L-methionine = N(5)-methyl-L-glutaminyl-[peptide chain release factor] + S-adenosyl-L-homocysteine + H(+)</text>
        <dbReference type="Rhea" id="RHEA:42896"/>
        <dbReference type="Rhea" id="RHEA-COMP:10271"/>
        <dbReference type="Rhea" id="RHEA-COMP:10272"/>
        <dbReference type="ChEBI" id="CHEBI:15378"/>
        <dbReference type="ChEBI" id="CHEBI:30011"/>
        <dbReference type="ChEBI" id="CHEBI:57856"/>
        <dbReference type="ChEBI" id="CHEBI:59789"/>
        <dbReference type="ChEBI" id="CHEBI:61891"/>
        <dbReference type="EC" id="2.1.1.297"/>
    </reaction>
</comment>
<dbReference type="Gene3D" id="3.40.50.150">
    <property type="entry name" value="Vaccinia Virus protein VP39"/>
    <property type="match status" value="1"/>
</dbReference>
<keyword evidence="1 5" id="KW-0489">Methyltransferase</keyword>
<organism evidence="8 9">
    <name type="scientific">Biomaibacter acetigenes</name>
    <dbReference type="NCBI Taxonomy" id="2316383"/>
    <lineage>
        <taxon>Bacteria</taxon>
        <taxon>Bacillati</taxon>
        <taxon>Bacillota</taxon>
        <taxon>Clostridia</taxon>
        <taxon>Thermosediminibacterales</taxon>
        <taxon>Tepidanaerobacteraceae</taxon>
        <taxon>Biomaibacter</taxon>
    </lineage>
</organism>
<dbReference type="InterPro" id="IPR029063">
    <property type="entry name" value="SAM-dependent_MTases_sf"/>
</dbReference>
<dbReference type="CDD" id="cd02440">
    <property type="entry name" value="AdoMet_MTases"/>
    <property type="match status" value="1"/>
</dbReference>
<gene>
    <name evidence="5 8" type="primary">prmC</name>
    <name evidence="8" type="ORF">D2962_15560</name>
</gene>
<dbReference type="PANTHER" id="PTHR18895:SF74">
    <property type="entry name" value="MTRF1L RELEASE FACTOR GLUTAMINE METHYLTRANSFERASE"/>
    <property type="match status" value="1"/>
</dbReference>
<evidence type="ECO:0000313" key="9">
    <source>
        <dbReference type="Proteomes" id="UP000280960"/>
    </source>
</evidence>
<keyword evidence="9" id="KW-1185">Reference proteome</keyword>
<evidence type="ECO:0000256" key="3">
    <source>
        <dbReference type="ARBA" id="ARBA00022691"/>
    </source>
</evidence>
<evidence type="ECO:0000259" key="6">
    <source>
        <dbReference type="Pfam" id="PF05175"/>
    </source>
</evidence>
<sequence>MKIREVLKMARRKLSESGVENSGLDAELLLAHALSLDRLRLLVNDEAQLSVEETACFEKLLDLRCGHVPVAYITGHKEFFGLDISVGPGVLIPRPETEFAVEESLRVTKNLKKPRAVDLCCGSGAIAVAVAVNHPNAIVFASDISEIAGKYTKDNARKHHVENRVFFIKGDLWRPFEEKNLGQFDLIVSNPPYIPEDEMGNLPEDIKKEPEIALNGGMDGLDYYKRIISKAPQFLKSGGHIILEIGWNQAAVVRDLLKANDFKEIKVIKDYAGYDRVVSAIRV</sequence>
<keyword evidence="3 5" id="KW-0949">S-adenosyl-L-methionine</keyword>
<evidence type="ECO:0000256" key="2">
    <source>
        <dbReference type="ARBA" id="ARBA00022679"/>
    </source>
</evidence>
<dbReference type="KEGG" id="bacg:D2962_15560"/>
<dbReference type="InterPro" id="IPR040758">
    <property type="entry name" value="PrmC_N"/>
</dbReference>
<evidence type="ECO:0000313" key="8">
    <source>
        <dbReference type="EMBL" id="AYO31830.1"/>
    </source>
</evidence>
<keyword evidence="2 5" id="KW-0808">Transferase</keyword>
<comment type="function">
    <text evidence="5">Methylates the class 1 translation termination release factors RF1/PrfA and RF2/PrfB on the glutamine residue of the universally conserved GGQ motif.</text>
</comment>
<dbReference type="SUPFAM" id="SSF53335">
    <property type="entry name" value="S-adenosyl-L-methionine-dependent methyltransferases"/>
    <property type="match status" value="1"/>
</dbReference>